<evidence type="ECO:0000313" key="22">
    <source>
        <dbReference type="EMBL" id="KAA8894251.1"/>
    </source>
</evidence>
<keyword evidence="8 19" id="KW-0227">DNA damage</keyword>
<dbReference type="InterPro" id="IPR036494">
    <property type="entry name" value="Ku_C_sf"/>
</dbReference>
<dbReference type="Gene3D" id="1.25.40.240">
    <property type="entry name" value="Ku, C-terminal domain"/>
    <property type="match status" value="1"/>
</dbReference>
<keyword evidence="10 19" id="KW-0347">Helicase</keyword>
<evidence type="ECO:0000256" key="15">
    <source>
        <dbReference type="ARBA" id="ARBA00023204"/>
    </source>
</evidence>
<keyword evidence="13 19" id="KW-0238">DNA-binding</keyword>
<sequence>MADKQATIYIVDVGKSMGQKRHFRQKTDLEYALEYVWDRITTTISNGRKTDMIGVVGLRTDASDNHLAKEEGYENISILSPIQQFLMSHVRELEESLHPSNTDEGDGIAALILAIDMIIKHCKKLKYKKNIVFVTNGTGGFDTDDIHTVIDGFKEENINLTVLGVDFDDPEYGYKEENKPAYKAENEKKLSDLVEAVDGAFGTMAQAVEEMGTPRLKTVRPVASYKGKLTLGDPTKYDSAFAIDVERYPRTMVAKPVSASRYVVTEQSTDGESAPTMTATEETPASELQAVRHARTYQIESEDVSGGKMEIEKEEMAKGYKYGRTVVPISQADEAIAVMETEPSMDIVGFIPADKYKRYYHMSTTNVIVAQKGNGMAAIALSSLIRALYELDSYALVRFVKRKNDAPVMMVLAPEIGADFECLIDVQVPFLEDVRPYRFPPLGTVKTVKGQTLDKHRNIPTDEMNKLMSDYVDSMDLSEWGKDDDDESAEYAPIDSTFSPIIHRINQVIKHRAIHPKDPLPEPYPVLTKYSHPPEDLVKKSQAHLEKLINACDVKKVEAKVKNKKRKREQPKPISVFDLEAILESTSGNKKAISLENSIPEFRQKLGSLESEAEFRDLGTQMFSHAKKLITTSLADINYGRACEIIRAVREEFLEYDFAEMYNSLLRDLKKDIVEKKLDGDRTGMWWTIRKFSLGLITKDEADGSEVTEEQAKDFLKL</sequence>
<feature type="domain" description="VWFA" evidence="21">
    <location>
        <begin position="6"/>
        <end position="211"/>
    </location>
</feature>
<evidence type="ECO:0000256" key="17">
    <source>
        <dbReference type="ARBA" id="ARBA00024890"/>
    </source>
</evidence>
<dbReference type="Proteomes" id="UP000326924">
    <property type="component" value="Unassembled WGS sequence"/>
</dbReference>
<evidence type="ECO:0000256" key="7">
    <source>
        <dbReference type="ARBA" id="ARBA00022741"/>
    </source>
</evidence>
<dbReference type="Gene3D" id="3.40.50.410">
    <property type="entry name" value="von Willebrand factor, type A domain"/>
    <property type="match status" value="1"/>
</dbReference>
<dbReference type="InterPro" id="IPR006164">
    <property type="entry name" value="DNA_bd_Ku70/Ku80"/>
</dbReference>
<evidence type="ECO:0000256" key="4">
    <source>
        <dbReference type="ARBA" id="ARBA00012551"/>
    </source>
</evidence>
<evidence type="ECO:0000256" key="5">
    <source>
        <dbReference type="ARBA" id="ARBA00021792"/>
    </source>
</evidence>
<dbReference type="InterPro" id="IPR014893">
    <property type="entry name" value="Ku_PK_bind"/>
</dbReference>
<comment type="subcellular location">
    <subcellularLocation>
        <location evidence="2">Chromosome</location>
        <location evidence="2">Telomere</location>
    </subcellularLocation>
    <subcellularLocation>
        <location evidence="1 19">Nucleus</location>
    </subcellularLocation>
</comment>
<dbReference type="PIRSF" id="PIRSF016570">
    <property type="entry name" value="Ku80"/>
    <property type="match status" value="1"/>
</dbReference>
<evidence type="ECO:0000256" key="3">
    <source>
        <dbReference type="ARBA" id="ARBA00007726"/>
    </source>
</evidence>
<evidence type="ECO:0000256" key="9">
    <source>
        <dbReference type="ARBA" id="ARBA00022801"/>
    </source>
</evidence>
<evidence type="ECO:0000259" key="21">
    <source>
        <dbReference type="PROSITE" id="PS50234"/>
    </source>
</evidence>
<dbReference type="InterPro" id="IPR002035">
    <property type="entry name" value="VWF_A"/>
</dbReference>
<dbReference type="InterPro" id="IPR024193">
    <property type="entry name" value="Ku80"/>
</dbReference>
<organism evidence="22 23">
    <name type="scientific">Sphaerosporella brunnea</name>
    <dbReference type="NCBI Taxonomy" id="1250544"/>
    <lineage>
        <taxon>Eukaryota</taxon>
        <taxon>Fungi</taxon>
        <taxon>Dikarya</taxon>
        <taxon>Ascomycota</taxon>
        <taxon>Pezizomycotina</taxon>
        <taxon>Pezizomycetes</taxon>
        <taxon>Pezizales</taxon>
        <taxon>Pyronemataceae</taxon>
        <taxon>Sphaerosporella</taxon>
    </lineage>
</organism>
<dbReference type="GO" id="GO:0006310">
    <property type="term" value="P:DNA recombination"/>
    <property type="evidence" value="ECO:0007669"/>
    <property type="project" value="UniProtKB-KW"/>
</dbReference>
<keyword evidence="15 19" id="KW-0234">DNA repair</keyword>
<dbReference type="PROSITE" id="PS50234">
    <property type="entry name" value="VWFA"/>
    <property type="match status" value="1"/>
</dbReference>
<comment type="function">
    <text evidence="17">Single-stranded DNA-dependent ATP-dependent helicase. Involved in non-homologous end joining (NHEJ) DNA double strand break repair. DNA-binding is sequence-independent but has a high affinity to nicks in double-stranded DNA and to the ends of duplex DNA. Binds to naturally occurring chromosomal ends, and therefore provides chromosomal end protection. Required also for telomere recombination to repair telomeric ends in the absence of telomerase. KU70, of the KU70/KU80 heterodimer, binds to the stem loop of TLC1, the RNA component of telomerase. Involved in telomere maintenance. Interacts with telomeric repeats and subtelomeric sequences thereby controlling telomere length and protecting against subtelomeric rearrangement. Maintains telomeric chromatin, which is involved in silencing the expression of genes located at the telomere. Required for mating-type switching.</text>
</comment>
<dbReference type="Pfam" id="PF08785">
    <property type="entry name" value="Ku_PK_bind"/>
    <property type="match status" value="1"/>
</dbReference>
<dbReference type="EMBL" id="VXIS01000354">
    <property type="protein sequence ID" value="KAA8894251.1"/>
    <property type="molecule type" value="Genomic_DNA"/>
</dbReference>
<feature type="region of interest" description="Disordered" evidence="20">
    <location>
        <begin position="264"/>
        <end position="285"/>
    </location>
</feature>
<keyword evidence="14 19" id="KW-0233">DNA recombination</keyword>
<dbReference type="GO" id="GO:0003684">
    <property type="term" value="F:damaged DNA binding"/>
    <property type="evidence" value="ECO:0007669"/>
    <property type="project" value="InterPro"/>
</dbReference>
<evidence type="ECO:0000256" key="6">
    <source>
        <dbReference type="ARBA" id="ARBA00022454"/>
    </source>
</evidence>
<dbReference type="GO" id="GO:0000723">
    <property type="term" value="P:telomere maintenance"/>
    <property type="evidence" value="ECO:0007669"/>
    <property type="project" value="InterPro"/>
</dbReference>
<evidence type="ECO:0000256" key="10">
    <source>
        <dbReference type="ARBA" id="ARBA00022806"/>
    </source>
</evidence>
<dbReference type="Gene3D" id="1.10.1600.10">
    <property type="match status" value="1"/>
</dbReference>
<evidence type="ECO:0000256" key="1">
    <source>
        <dbReference type="ARBA" id="ARBA00004123"/>
    </source>
</evidence>
<dbReference type="GO" id="GO:0003690">
    <property type="term" value="F:double-stranded DNA binding"/>
    <property type="evidence" value="ECO:0007669"/>
    <property type="project" value="TreeGrafter"/>
</dbReference>
<keyword evidence="12" id="KW-0779">Telomere</keyword>
<dbReference type="AlphaFoldDB" id="A0A5J5EG69"/>
<comment type="caution">
    <text evidence="22">The sequence shown here is derived from an EMBL/GenBank/DDBJ whole genome shotgun (WGS) entry which is preliminary data.</text>
</comment>
<evidence type="ECO:0000256" key="2">
    <source>
        <dbReference type="ARBA" id="ARBA00004574"/>
    </source>
</evidence>
<dbReference type="GO" id="GO:0043564">
    <property type="term" value="C:Ku70:Ku80 complex"/>
    <property type="evidence" value="ECO:0007669"/>
    <property type="project" value="InterPro"/>
</dbReference>
<dbReference type="FunFam" id="3.40.50.410:FF:000073">
    <property type="entry name" value="ATP-dependent DNA helicase II subunit 2"/>
    <property type="match status" value="1"/>
</dbReference>
<protein>
    <recommendedName>
        <fullName evidence="5 19">ATP-dependent DNA helicase II subunit 2</fullName>
        <ecNumber evidence="4 19">3.6.4.12</ecNumber>
    </recommendedName>
</protein>
<evidence type="ECO:0000256" key="16">
    <source>
        <dbReference type="ARBA" id="ARBA00023242"/>
    </source>
</evidence>
<feature type="compositionally biased region" description="Low complexity" evidence="20">
    <location>
        <begin position="272"/>
        <end position="285"/>
    </location>
</feature>
<dbReference type="InterPro" id="IPR036465">
    <property type="entry name" value="vWFA_dom_sf"/>
</dbReference>
<evidence type="ECO:0000256" key="14">
    <source>
        <dbReference type="ARBA" id="ARBA00023172"/>
    </source>
</evidence>
<dbReference type="Pfam" id="PF03731">
    <property type="entry name" value="Ku_N"/>
    <property type="match status" value="1"/>
</dbReference>
<dbReference type="EC" id="3.6.4.12" evidence="4 19"/>
<dbReference type="FunFam" id="1.10.1600.10:FF:000002">
    <property type="entry name" value="X-ray repair cross-complementing protein 5"/>
    <property type="match status" value="1"/>
</dbReference>
<dbReference type="InterPro" id="IPR005161">
    <property type="entry name" value="Ku_N"/>
</dbReference>
<evidence type="ECO:0000256" key="19">
    <source>
        <dbReference type="PIRNR" id="PIRNR016570"/>
    </source>
</evidence>
<evidence type="ECO:0000256" key="8">
    <source>
        <dbReference type="ARBA" id="ARBA00022763"/>
    </source>
</evidence>
<dbReference type="GO" id="GO:0003678">
    <property type="term" value="F:DNA helicase activity"/>
    <property type="evidence" value="ECO:0007669"/>
    <property type="project" value="UniProtKB-EC"/>
</dbReference>
<dbReference type="GO" id="GO:0042162">
    <property type="term" value="F:telomeric DNA binding"/>
    <property type="evidence" value="ECO:0007669"/>
    <property type="project" value="InterPro"/>
</dbReference>
<dbReference type="SUPFAM" id="SSF100939">
    <property type="entry name" value="SPOC domain-like"/>
    <property type="match status" value="1"/>
</dbReference>
<dbReference type="OrthoDB" id="30826at2759"/>
<dbReference type="SUPFAM" id="SSF101420">
    <property type="entry name" value="C-terminal domain of Ku80"/>
    <property type="match status" value="1"/>
</dbReference>
<dbReference type="InterPro" id="IPR016194">
    <property type="entry name" value="SPOC-like_C_dom_sf"/>
</dbReference>
<accession>A0A5J5EG69</accession>
<name>A0A5J5EG69_9PEZI</name>
<evidence type="ECO:0000256" key="13">
    <source>
        <dbReference type="ARBA" id="ARBA00023125"/>
    </source>
</evidence>
<keyword evidence="23" id="KW-1185">Reference proteome</keyword>
<comment type="similarity">
    <text evidence="3 19">Belongs to the ku80 family.</text>
</comment>
<dbReference type="GO" id="GO:0000781">
    <property type="term" value="C:chromosome, telomeric region"/>
    <property type="evidence" value="ECO:0007669"/>
    <property type="project" value="UniProtKB-SubCell"/>
</dbReference>
<dbReference type="SMART" id="SM00559">
    <property type="entry name" value="Ku78"/>
    <property type="match status" value="1"/>
</dbReference>
<evidence type="ECO:0000256" key="20">
    <source>
        <dbReference type="SAM" id="MobiDB-lite"/>
    </source>
</evidence>
<evidence type="ECO:0000313" key="23">
    <source>
        <dbReference type="Proteomes" id="UP000326924"/>
    </source>
</evidence>
<dbReference type="PANTHER" id="PTHR12604:SF4">
    <property type="entry name" value="X-RAY REPAIR CROSS-COMPLEMENTING PROTEIN 5"/>
    <property type="match status" value="1"/>
</dbReference>
<reference evidence="22 23" key="1">
    <citation type="submission" date="2019-09" db="EMBL/GenBank/DDBJ databases">
        <title>Draft genome of the ectomycorrhizal ascomycete Sphaerosporella brunnea.</title>
        <authorList>
            <consortium name="DOE Joint Genome Institute"/>
            <person name="Benucci G.M."/>
            <person name="Marozzi G."/>
            <person name="Antonielli L."/>
            <person name="Sanchez S."/>
            <person name="Marco P."/>
            <person name="Wang X."/>
            <person name="Falini L.B."/>
            <person name="Barry K."/>
            <person name="Haridas S."/>
            <person name="Lipzen A."/>
            <person name="Labutti K."/>
            <person name="Grigoriev I.V."/>
            <person name="Murat C."/>
            <person name="Martin F."/>
            <person name="Albertini E."/>
            <person name="Donnini D."/>
            <person name="Bonito G."/>
        </authorList>
    </citation>
    <scope>NUCLEOTIDE SEQUENCE [LARGE SCALE GENOMIC DNA]</scope>
    <source>
        <strain evidence="22 23">Sb_GMNB300</strain>
    </source>
</reference>
<comment type="catalytic activity">
    <reaction evidence="18 19">
        <text>ATP + H2O = ADP + phosphate + H(+)</text>
        <dbReference type="Rhea" id="RHEA:13065"/>
        <dbReference type="ChEBI" id="CHEBI:15377"/>
        <dbReference type="ChEBI" id="CHEBI:15378"/>
        <dbReference type="ChEBI" id="CHEBI:30616"/>
        <dbReference type="ChEBI" id="CHEBI:43474"/>
        <dbReference type="ChEBI" id="CHEBI:456216"/>
        <dbReference type="EC" id="3.6.4.12"/>
    </reaction>
</comment>
<evidence type="ECO:0000256" key="18">
    <source>
        <dbReference type="ARBA" id="ARBA00047995"/>
    </source>
</evidence>
<dbReference type="InParanoid" id="A0A5J5EG69"/>
<gene>
    <name evidence="22" type="ORF">FN846DRAFT_975194</name>
</gene>
<keyword evidence="16 19" id="KW-0539">Nucleus</keyword>
<dbReference type="CDD" id="cd00873">
    <property type="entry name" value="KU80"/>
    <property type="match status" value="1"/>
</dbReference>
<dbReference type="SUPFAM" id="SSF53300">
    <property type="entry name" value="vWA-like"/>
    <property type="match status" value="1"/>
</dbReference>
<proteinExistence type="inferred from homology"/>
<keyword evidence="9 19" id="KW-0378">Hydrolase</keyword>
<dbReference type="FunCoup" id="A0A5J5EG69">
    <property type="interactions" value="132"/>
</dbReference>
<evidence type="ECO:0000256" key="11">
    <source>
        <dbReference type="ARBA" id="ARBA00022840"/>
    </source>
</evidence>
<dbReference type="GO" id="GO:0016887">
    <property type="term" value="F:ATP hydrolysis activity"/>
    <property type="evidence" value="ECO:0007669"/>
    <property type="project" value="RHEA"/>
</dbReference>
<keyword evidence="7 19" id="KW-0547">Nucleotide-binding</keyword>
<dbReference type="GO" id="GO:0006303">
    <property type="term" value="P:double-strand break repair via nonhomologous end joining"/>
    <property type="evidence" value="ECO:0007669"/>
    <property type="project" value="InterPro"/>
</dbReference>
<evidence type="ECO:0000256" key="12">
    <source>
        <dbReference type="ARBA" id="ARBA00022895"/>
    </source>
</evidence>
<dbReference type="PANTHER" id="PTHR12604">
    <property type="entry name" value="KU AUTOANTIGEN DNA HELICASE"/>
    <property type="match status" value="1"/>
</dbReference>
<dbReference type="GO" id="GO:0005524">
    <property type="term" value="F:ATP binding"/>
    <property type="evidence" value="ECO:0007669"/>
    <property type="project" value="UniProtKB-UniRule"/>
</dbReference>
<dbReference type="Pfam" id="PF02735">
    <property type="entry name" value="Ku"/>
    <property type="match status" value="1"/>
</dbReference>
<keyword evidence="6" id="KW-0158">Chromosome</keyword>
<dbReference type="Gene3D" id="2.40.290.10">
    <property type="match status" value="1"/>
</dbReference>
<keyword evidence="11 19" id="KW-0067">ATP-binding</keyword>